<dbReference type="EMBL" id="BTGU01000482">
    <property type="protein sequence ID" value="GMN67652.1"/>
    <property type="molecule type" value="Genomic_DNA"/>
</dbReference>
<name>A0AA88E3X8_FICCA</name>
<comment type="caution">
    <text evidence="2">The sequence shown here is derived from an EMBL/GenBank/DDBJ whole genome shotgun (WGS) entry which is preliminary data.</text>
</comment>
<feature type="transmembrane region" description="Helical" evidence="1">
    <location>
        <begin position="22"/>
        <end position="44"/>
    </location>
</feature>
<organism evidence="2 3">
    <name type="scientific">Ficus carica</name>
    <name type="common">Common fig</name>
    <dbReference type="NCBI Taxonomy" id="3494"/>
    <lineage>
        <taxon>Eukaryota</taxon>
        <taxon>Viridiplantae</taxon>
        <taxon>Streptophyta</taxon>
        <taxon>Embryophyta</taxon>
        <taxon>Tracheophyta</taxon>
        <taxon>Spermatophyta</taxon>
        <taxon>Magnoliopsida</taxon>
        <taxon>eudicotyledons</taxon>
        <taxon>Gunneridae</taxon>
        <taxon>Pentapetalae</taxon>
        <taxon>rosids</taxon>
        <taxon>fabids</taxon>
        <taxon>Rosales</taxon>
        <taxon>Moraceae</taxon>
        <taxon>Ficeae</taxon>
        <taxon>Ficus</taxon>
    </lineage>
</organism>
<evidence type="ECO:0000313" key="2">
    <source>
        <dbReference type="EMBL" id="GMN67652.1"/>
    </source>
</evidence>
<keyword evidence="3" id="KW-1185">Reference proteome</keyword>
<evidence type="ECO:0000313" key="3">
    <source>
        <dbReference type="Proteomes" id="UP001187192"/>
    </source>
</evidence>
<reference evidence="2" key="1">
    <citation type="submission" date="2023-07" db="EMBL/GenBank/DDBJ databases">
        <title>draft genome sequence of fig (Ficus carica).</title>
        <authorList>
            <person name="Takahashi T."/>
            <person name="Nishimura K."/>
        </authorList>
    </citation>
    <scope>NUCLEOTIDE SEQUENCE</scope>
</reference>
<keyword evidence="1" id="KW-1133">Transmembrane helix</keyword>
<dbReference type="Proteomes" id="UP001187192">
    <property type="component" value="Unassembled WGS sequence"/>
</dbReference>
<feature type="transmembrane region" description="Helical" evidence="1">
    <location>
        <begin position="56"/>
        <end position="73"/>
    </location>
</feature>
<keyword evidence="1" id="KW-0472">Membrane</keyword>
<sequence length="112" mass="12697">MLVDSLVQTKIASFMWGEFGKYHFMGLDAATGSFFLLACFRTFYPLHATLTPISSLHKLSLLLFYVPFCYTIIDLLSRGVTFDVLSSGDTDIDLFLAQKQKPISDLPARHRR</sequence>
<gene>
    <name evidence="2" type="ORF">TIFTF001_036712</name>
</gene>
<protein>
    <submittedName>
        <fullName evidence="2">Uncharacterized protein</fullName>
    </submittedName>
</protein>
<accession>A0AA88E3X8</accession>
<dbReference type="AlphaFoldDB" id="A0AA88E3X8"/>
<evidence type="ECO:0000256" key="1">
    <source>
        <dbReference type="SAM" id="Phobius"/>
    </source>
</evidence>
<keyword evidence="1" id="KW-0812">Transmembrane</keyword>
<proteinExistence type="predicted"/>